<name>A0A4R1ANC6_9BACI</name>
<dbReference type="EMBL" id="SJTH01000079">
    <property type="protein sequence ID" value="TCJ01147.1"/>
    <property type="molecule type" value="Genomic_DNA"/>
</dbReference>
<protein>
    <submittedName>
        <fullName evidence="1">Uncharacterized protein</fullName>
    </submittedName>
</protein>
<evidence type="ECO:0000313" key="2">
    <source>
        <dbReference type="Proteomes" id="UP000293846"/>
    </source>
</evidence>
<comment type="caution">
    <text evidence="1">The sequence shown here is derived from an EMBL/GenBank/DDBJ whole genome shotgun (WGS) entry which is preliminary data.</text>
</comment>
<keyword evidence="2" id="KW-1185">Reference proteome</keyword>
<evidence type="ECO:0000313" key="1">
    <source>
        <dbReference type="EMBL" id="TCJ01147.1"/>
    </source>
</evidence>
<sequence>MILEINKLISSENQYINKIGWLIYDREDQTGGLTKPELENLLELLTPINFEDIEYEQFEKGKQEGFNEGYSLGLEEGKVQATMITNKDKIKEVLGDLSVITYKRRGVFSEYD</sequence>
<accession>A0A4R1ANC6</accession>
<dbReference type="Proteomes" id="UP000293846">
    <property type="component" value="Unassembled WGS sequence"/>
</dbReference>
<dbReference type="AlphaFoldDB" id="A0A4R1ANC6"/>
<gene>
    <name evidence="1" type="ORF">E0Y62_25535</name>
</gene>
<reference evidence="1 2" key="1">
    <citation type="submission" date="2019-03" db="EMBL/GenBank/DDBJ databases">
        <authorList>
            <person name="Jensen L."/>
            <person name="Storgaard J."/>
            <person name="Sulaj E."/>
            <person name="Schramm A."/>
            <person name="Marshall I.P.G."/>
        </authorList>
    </citation>
    <scope>NUCLEOTIDE SEQUENCE [LARGE SCALE GENOMIC DNA]</scope>
    <source>
        <strain evidence="1 2">2017H2G3</strain>
    </source>
</reference>
<dbReference type="RefSeq" id="WP_131239273.1">
    <property type="nucleotide sequence ID" value="NZ_SJTH01000079.1"/>
</dbReference>
<organism evidence="1 2">
    <name type="scientific">Cytobacillus praedii</name>
    <dbReference type="NCBI Taxonomy" id="1742358"/>
    <lineage>
        <taxon>Bacteria</taxon>
        <taxon>Bacillati</taxon>
        <taxon>Bacillota</taxon>
        <taxon>Bacilli</taxon>
        <taxon>Bacillales</taxon>
        <taxon>Bacillaceae</taxon>
        <taxon>Cytobacillus</taxon>
    </lineage>
</organism>
<proteinExistence type="predicted"/>